<evidence type="ECO:0000313" key="2">
    <source>
        <dbReference type="Proteomes" id="UP000029409"/>
    </source>
</evidence>
<dbReference type="KEGG" id="pdu:PDUR_23630"/>
<reference evidence="1 2" key="1">
    <citation type="submission" date="2014-08" db="EMBL/GenBank/DDBJ databases">
        <title>Comparative genomics of the Paenibacillus odorifer group.</title>
        <authorList>
            <person name="den Bakker H.C."/>
            <person name="Tsai Y.-C."/>
            <person name="Martin N."/>
            <person name="Korlach J."/>
            <person name="Wiedmann M."/>
        </authorList>
    </citation>
    <scope>NUCLEOTIDE SEQUENCE [LARGE SCALE GENOMIC DNA]</scope>
    <source>
        <strain evidence="1 2">DSM 1735</strain>
    </source>
</reference>
<sequence length="61" mass="6995">MILSATIYGVNRNQTAKMKSILTKMTVRNESSRIKQYQAAKARLNLLDDNGFTEEQAKLYK</sequence>
<protein>
    <submittedName>
        <fullName evidence="1">Uncharacterized protein</fullName>
    </submittedName>
</protein>
<keyword evidence="2" id="KW-1185">Reference proteome</keyword>
<proteinExistence type="predicted"/>
<evidence type="ECO:0000313" key="1">
    <source>
        <dbReference type="EMBL" id="AIQ14545.1"/>
    </source>
</evidence>
<name>A0A089HUV5_PAEDU</name>
<organism evidence="1 2">
    <name type="scientific">Paenibacillus durus</name>
    <name type="common">Paenibacillus azotofixans</name>
    <dbReference type="NCBI Taxonomy" id="44251"/>
    <lineage>
        <taxon>Bacteria</taxon>
        <taxon>Bacillati</taxon>
        <taxon>Bacillota</taxon>
        <taxon>Bacilli</taxon>
        <taxon>Bacillales</taxon>
        <taxon>Paenibacillaceae</taxon>
        <taxon>Paenibacillus</taxon>
    </lineage>
</organism>
<gene>
    <name evidence="1" type="ORF">PDUR_23630</name>
</gene>
<dbReference type="Proteomes" id="UP000029409">
    <property type="component" value="Chromosome"/>
</dbReference>
<accession>A0A089HUV5</accession>
<dbReference type="EMBL" id="CP009288">
    <property type="protein sequence ID" value="AIQ14545.1"/>
    <property type="molecule type" value="Genomic_DNA"/>
</dbReference>
<dbReference type="AlphaFoldDB" id="A0A089HUV5"/>